<organism evidence="2">
    <name type="scientific">viral metagenome</name>
    <dbReference type="NCBI Taxonomy" id="1070528"/>
    <lineage>
        <taxon>unclassified sequences</taxon>
        <taxon>metagenomes</taxon>
        <taxon>organismal metagenomes</taxon>
    </lineage>
</organism>
<evidence type="ECO:0000313" key="2">
    <source>
        <dbReference type="EMBL" id="QJA85352.1"/>
    </source>
</evidence>
<sequence length="214" mass="25159">MKKIILPKTAKVGPYNYKVIFPYSFEEDQDMLGLSDHKCMYIKVAEEYGSLKMTNIRVLEIFMHELVHSIDFCYFSERMEENTVIELGRSITQVLTDNNLKLYDKNYFPKKIRVGCFTYSIVYNHKFADSYKDDSAAVNHINQKIHIRDSRTNSEEFSFEYKKALLLEMIVSSMVYVYNIELPEMFNAEIFANGLYQVIVDNKIEQLISNTKLN</sequence>
<protein>
    <submittedName>
        <fullName evidence="2">Uncharacterized protein</fullName>
    </submittedName>
</protein>
<accession>A0A6M3KUB0</accession>
<gene>
    <name evidence="1" type="ORF">MM415A02012_0007</name>
    <name evidence="2" type="ORF">MM415B02230_0006</name>
</gene>
<dbReference type="AlphaFoldDB" id="A0A6M3KUB0"/>
<dbReference type="EMBL" id="MT142096">
    <property type="protein sequence ID" value="QJA74415.1"/>
    <property type="molecule type" value="Genomic_DNA"/>
</dbReference>
<evidence type="ECO:0000313" key="1">
    <source>
        <dbReference type="EMBL" id="QJA74415.1"/>
    </source>
</evidence>
<proteinExistence type="predicted"/>
<reference evidence="2" key="1">
    <citation type="submission" date="2020-03" db="EMBL/GenBank/DDBJ databases">
        <title>The deep terrestrial virosphere.</title>
        <authorList>
            <person name="Holmfeldt K."/>
            <person name="Nilsson E."/>
            <person name="Simone D."/>
            <person name="Lopez-Fernandez M."/>
            <person name="Wu X."/>
            <person name="de Brujin I."/>
            <person name="Lundin D."/>
            <person name="Andersson A."/>
            <person name="Bertilsson S."/>
            <person name="Dopson M."/>
        </authorList>
    </citation>
    <scope>NUCLEOTIDE SEQUENCE</scope>
    <source>
        <strain evidence="1">MM415A02012</strain>
        <strain evidence="2">MM415B02230</strain>
    </source>
</reference>
<name>A0A6M3KUB0_9ZZZZ</name>
<dbReference type="EMBL" id="MT142569">
    <property type="protein sequence ID" value="QJA85352.1"/>
    <property type="molecule type" value="Genomic_DNA"/>
</dbReference>